<dbReference type="AlphaFoldDB" id="A0AAP0IEZ9"/>
<protein>
    <recommendedName>
        <fullName evidence="12">Protein kinase domain-containing protein</fullName>
    </recommendedName>
</protein>
<dbReference type="InterPro" id="IPR052232">
    <property type="entry name" value="RLK_Ser/Thr-Kinase"/>
</dbReference>
<reference evidence="10 11" key="1">
    <citation type="submission" date="2024-01" db="EMBL/GenBank/DDBJ databases">
        <title>Genome assemblies of Stephania.</title>
        <authorList>
            <person name="Yang L."/>
        </authorList>
    </citation>
    <scope>NUCLEOTIDE SEQUENCE [LARGE SCALE GENOMIC DNA]</scope>
    <source>
        <strain evidence="10">YNDBR</strain>
        <tissue evidence="10">Leaf</tissue>
    </source>
</reference>
<keyword evidence="3" id="KW-0808">Transferase</keyword>
<name>A0AAP0IEZ9_9MAGN</name>
<comment type="caution">
    <text evidence="10">The sequence shown here is derived from an EMBL/GenBank/DDBJ whole genome shotgun (WGS) entry which is preliminary data.</text>
</comment>
<keyword evidence="6" id="KW-0418">Kinase</keyword>
<dbReference type="GO" id="GO:0016301">
    <property type="term" value="F:kinase activity"/>
    <property type="evidence" value="ECO:0007669"/>
    <property type="project" value="UniProtKB-KW"/>
</dbReference>
<keyword evidence="2" id="KW-0597">Phosphoprotein</keyword>
<keyword evidence="5" id="KW-0547">Nucleotide-binding</keyword>
<dbReference type="Proteomes" id="UP001420932">
    <property type="component" value="Unassembled WGS sequence"/>
</dbReference>
<evidence type="ECO:0000313" key="11">
    <source>
        <dbReference type="Proteomes" id="UP001420932"/>
    </source>
</evidence>
<gene>
    <name evidence="10" type="ORF">Syun_020722</name>
</gene>
<evidence type="ECO:0000256" key="2">
    <source>
        <dbReference type="ARBA" id="ARBA00022553"/>
    </source>
</evidence>
<accession>A0AAP0IEZ9</accession>
<dbReference type="EMBL" id="JBBNAF010000009">
    <property type="protein sequence ID" value="KAK9113925.1"/>
    <property type="molecule type" value="Genomic_DNA"/>
</dbReference>
<evidence type="ECO:0000313" key="10">
    <source>
        <dbReference type="EMBL" id="KAK9113925.1"/>
    </source>
</evidence>
<evidence type="ECO:0000256" key="4">
    <source>
        <dbReference type="ARBA" id="ARBA00022692"/>
    </source>
</evidence>
<evidence type="ECO:0000256" key="1">
    <source>
        <dbReference type="ARBA" id="ARBA00004167"/>
    </source>
</evidence>
<keyword evidence="8" id="KW-1133">Transmembrane helix</keyword>
<keyword evidence="4" id="KW-0812">Transmembrane</keyword>
<sequence>MAVQGDRKAWPSYHLSSQGEVISWATYRVRRAVADRGRRKSATFFEHFGDYPISFYMTRLLSYYLSMYRFMLDFMKLRFKKPFAFCITAKSNGIQRARELASRHAKLTAVAIESLFAIFLAYLHEGLEPKVVHRDVKSSNILLDRQWNAKVNLVDWLKGLVGERKSEQVVDPKLHEMPSSKELKRILLVALKCVDHDATKRPKMGHVIHMLEASLTFSVFSFLRFISWFLHALDLICSHSCSLFPIVKHSAQLNPGQKILKIEYLHAVIRCQMICLKLRAVRWVE</sequence>
<evidence type="ECO:0000256" key="3">
    <source>
        <dbReference type="ARBA" id="ARBA00022679"/>
    </source>
</evidence>
<evidence type="ECO:0000256" key="9">
    <source>
        <dbReference type="ARBA" id="ARBA00023136"/>
    </source>
</evidence>
<dbReference type="SUPFAM" id="SSF56112">
    <property type="entry name" value="Protein kinase-like (PK-like)"/>
    <property type="match status" value="1"/>
</dbReference>
<dbReference type="GO" id="GO:0005524">
    <property type="term" value="F:ATP binding"/>
    <property type="evidence" value="ECO:0007669"/>
    <property type="project" value="UniProtKB-KW"/>
</dbReference>
<organism evidence="10 11">
    <name type="scientific">Stephania yunnanensis</name>
    <dbReference type="NCBI Taxonomy" id="152371"/>
    <lineage>
        <taxon>Eukaryota</taxon>
        <taxon>Viridiplantae</taxon>
        <taxon>Streptophyta</taxon>
        <taxon>Embryophyta</taxon>
        <taxon>Tracheophyta</taxon>
        <taxon>Spermatophyta</taxon>
        <taxon>Magnoliopsida</taxon>
        <taxon>Ranunculales</taxon>
        <taxon>Menispermaceae</taxon>
        <taxon>Menispermoideae</taxon>
        <taxon>Cissampelideae</taxon>
        <taxon>Stephania</taxon>
    </lineage>
</organism>
<evidence type="ECO:0000256" key="6">
    <source>
        <dbReference type="ARBA" id="ARBA00022777"/>
    </source>
</evidence>
<dbReference type="PANTHER" id="PTHR47984">
    <property type="entry name" value="OS01G0323000 PROTEIN"/>
    <property type="match status" value="1"/>
</dbReference>
<proteinExistence type="predicted"/>
<dbReference type="Gene3D" id="1.10.510.10">
    <property type="entry name" value="Transferase(Phosphotransferase) domain 1"/>
    <property type="match status" value="2"/>
</dbReference>
<keyword evidence="7" id="KW-0067">ATP-binding</keyword>
<evidence type="ECO:0000256" key="5">
    <source>
        <dbReference type="ARBA" id="ARBA00022741"/>
    </source>
</evidence>
<evidence type="ECO:0000256" key="8">
    <source>
        <dbReference type="ARBA" id="ARBA00022989"/>
    </source>
</evidence>
<keyword evidence="11" id="KW-1185">Reference proteome</keyword>
<evidence type="ECO:0000256" key="7">
    <source>
        <dbReference type="ARBA" id="ARBA00022840"/>
    </source>
</evidence>
<dbReference type="InterPro" id="IPR011009">
    <property type="entry name" value="Kinase-like_dom_sf"/>
</dbReference>
<evidence type="ECO:0008006" key="12">
    <source>
        <dbReference type="Google" id="ProtNLM"/>
    </source>
</evidence>
<dbReference type="PANTHER" id="PTHR47984:SF22">
    <property type="entry name" value="OS03G0125600 PROTEIN"/>
    <property type="match status" value="1"/>
</dbReference>
<keyword evidence="9" id="KW-0472">Membrane</keyword>
<comment type="subcellular location">
    <subcellularLocation>
        <location evidence="1">Membrane</location>
        <topology evidence="1">Single-pass membrane protein</topology>
    </subcellularLocation>
</comment>
<dbReference type="GO" id="GO:0016020">
    <property type="term" value="C:membrane"/>
    <property type="evidence" value="ECO:0007669"/>
    <property type="project" value="UniProtKB-SubCell"/>
</dbReference>